<proteinExistence type="predicted"/>
<sequence>MKDEVNSQPVKLVIEHIKKQIAERRILPGERLPSERKLSELLQVSRSHVREALQKMELYGIVKIYPQSGTVVSEFSKDQLDTMITDALKISKYDFSSLVYVRVLLEIEVCKLCAINRTEEDLENIEKTLVELEEKFDTELRVEKDFAFHQAIAQGGHNPVISSLLLIITPDILKYYQKYKVCAVPQKTVHAEHREMLQKIKDKDKDGMKELVLRHLSNLIDFAKLSTKGEIPEFEYGHI</sequence>
<dbReference type="AlphaFoldDB" id="A0A174EYB1"/>
<dbReference type="SUPFAM" id="SSF46785">
    <property type="entry name" value="Winged helix' DNA-binding domain"/>
    <property type="match status" value="1"/>
</dbReference>
<evidence type="ECO:0000256" key="4">
    <source>
        <dbReference type="SAM" id="Coils"/>
    </source>
</evidence>
<dbReference type="RefSeq" id="WP_007762484.1">
    <property type="nucleotide sequence ID" value="NZ_CABIXA010000009.1"/>
</dbReference>
<dbReference type="InterPro" id="IPR036390">
    <property type="entry name" value="WH_DNA-bd_sf"/>
</dbReference>
<evidence type="ECO:0000256" key="3">
    <source>
        <dbReference type="ARBA" id="ARBA00023163"/>
    </source>
</evidence>
<evidence type="ECO:0000313" key="7">
    <source>
        <dbReference type="Proteomes" id="UP000095517"/>
    </source>
</evidence>
<dbReference type="Pfam" id="PF00392">
    <property type="entry name" value="GntR"/>
    <property type="match status" value="1"/>
</dbReference>
<evidence type="ECO:0000256" key="2">
    <source>
        <dbReference type="ARBA" id="ARBA00023125"/>
    </source>
</evidence>
<dbReference type="Gene3D" id="1.10.10.10">
    <property type="entry name" value="Winged helix-like DNA-binding domain superfamily/Winged helix DNA-binding domain"/>
    <property type="match status" value="1"/>
</dbReference>
<dbReference type="EMBL" id="CYZH01000009">
    <property type="protein sequence ID" value="CUO42451.1"/>
    <property type="molecule type" value="Genomic_DNA"/>
</dbReference>
<evidence type="ECO:0000259" key="5">
    <source>
        <dbReference type="PROSITE" id="PS50949"/>
    </source>
</evidence>
<dbReference type="GO" id="GO:0003700">
    <property type="term" value="F:DNA-binding transcription factor activity"/>
    <property type="evidence" value="ECO:0007669"/>
    <property type="project" value="InterPro"/>
</dbReference>
<evidence type="ECO:0000256" key="1">
    <source>
        <dbReference type="ARBA" id="ARBA00023015"/>
    </source>
</evidence>
<dbReference type="Proteomes" id="UP000095517">
    <property type="component" value="Unassembled WGS sequence"/>
</dbReference>
<dbReference type="Pfam" id="PF07729">
    <property type="entry name" value="FCD"/>
    <property type="match status" value="1"/>
</dbReference>
<keyword evidence="1" id="KW-0805">Transcription regulation</keyword>
<accession>A0A174EYB1</accession>
<protein>
    <submittedName>
        <fullName evidence="6">Transcriptional regulator, GntR family</fullName>
    </submittedName>
</protein>
<dbReference type="PANTHER" id="PTHR43537">
    <property type="entry name" value="TRANSCRIPTIONAL REGULATOR, GNTR FAMILY"/>
    <property type="match status" value="1"/>
</dbReference>
<dbReference type="GO" id="GO:0003677">
    <property type="term" value="F:DNA binding"/>
    <property type="evidence" value="ECO:0007669"/>
    <property type="project" value="UniProtKB-KW"/>
</dbReference>
<dbReference type="Gene3D" id="1.20.120.530">
    <property type="entry name" value="GntR ligand-binding domain-like"/>
    <property type="match status" value="1"/>
</dbReference>
<dbReference type="InterPro" id="IPR000524">
    <property type="entry name" value="Tscrpt_reg_HTH_GntR"/>
</dbReference>
<dbReference type="PROSITE" id="PS50949">
    <property type="entry name" value="HTH_GNTR"/>
    <property type="match status" value="1"/>
</dbReference>
<dbReference type="InterPro" id="IPR011711">
    <property type="entry name" value="GntR_C"/>
</dbReference>
<keyword evidence="2" id="KW-0238">DNA-binding</keyword>
<dbReference type="InterPro" id="IPR008920">
    <property type="entry name" value="TF_FadR/GntR_C"/>
</dbReference>
<dbReference type="SMART" id="SM00895">
    <property type="entry name" value="FCD"/>
    <property type="match status" value="1"/>
</dbReference>
<dbReference type="CDD" id="cd07377">
    <property type="entry name" value="WHTH_GntR"/>
    <property type="match status" value="1"/>
</dbReference>
<evidence type="ECO:0000313" key="6">
    <source>
        <dbReference type="EMBL" id="CUO42451.1"/>
    </source>
</evidence>
<feature type="coiled-coil region" evidence="4">
    <location>
        <begin position="115"/>
        <end position="142"/>
    </location>
</feature>
<feature type="domain" description="HTH gntR-type" evidence="5">
    <location>
        <begin position="7"/>
        <end position="75"/>
    </location>
</feature>
<gene>
    <name evidence="6" type="primary">lutR</name>
    <name evidence="6" type="ORF">ERS852397_01998</name>
</gene>
<dbReference type="PRINTS" id="PR00035">
    <property type="entry name" value="HTHGNTR"/>
</dbReference>
<dbReference type="InterPro" id="IPR036388">
    <property type="entry name" value="WH-like_DNA-bd_sf"/>
</dbReference>
<reference evidence="6 7" key="1">
    <citation type="submission" date="2015-09" db="EMBL/GenBank/DDBJ databases">
        <authorList>
            <consortium name="Pathogen Informatics"/>
        </authorList>
    </citation>
    <scope>NUCLEOTIDE SEQUENCE [LARGE SCALE GENOMIC DNA]</scope>
    <source>
        <strain evidence="6 7">2789STDY5608840</strain>
    </source>
</reference>
<keyword evidence="4" id="KW-0175">Coiled coil</keyword>
<name>A0A174EYB1_9BACE</name>
<organism evidence="6 7">
    <name type="scientific">Bacteroides finegoldii</name>
    <dbReference type="NCBI Taxonomy" id="338188"/>
    <lineage>
        <taxon>Bacteria</taxon>
        <taxon>Pseudomonadati</taxon>
        <taxon>Bacteroidota</taxon>
        <taxon>Bacteroidia</taxon>
        <taxon>Bacteroidales</taxon>
        <taxon>Bacteroidaceae</taxon>
        <taxon>Bacteroides</taxon>
    </lineage>
</organism>
<dbReference type="SMART" id="SM00345">
    <property type="entry name" value="HTH_GNTR"/>
    <property type="match status" value="1"/>
</dbReference>
<dbReference type="PANTHER" id="PTHR43537:SF5">
    <property type="entry name" value="UXU OPERON TRANSCRIPTIONAL REGULATOR"/>
    <property type="match status" value="1"/>
</dbReference>
<dbReference type="STRING" id="338188.ERS852397_01998"/>
<keyword evidence="3" id="KW-0804">Transcription</keyword>
<dbReference type="SUPFAM" id="SSF48008">
    <property type="entry name" value="GntR ligand-binding domain-like"/>
    <property type="match status" value="1"/>
</dbReference>